<dbReference type="PANTHER" id="PTHR20914">
    <property type="entry name" value="LY6/PLAUR DOMAIN-CONTAINING PROTEIN 8"/>
    <property type="match status" value="1"/>
</dbReference>
<dbReference type="PANTHER" id="PTHR20914:SF9">
    <property type="entry name" value="COILED, ISOFORM A"/>
    <property type="match status" value="1"/>
</dbReference>
<dbReference type="InterPro" id="IPR050918">
    <property type="entry name" value="CNF-like_PLA2_Inhibitor"/>
</dbReference>
<dbReference type="KEGG" id="xtr:101732854"/>
<dbReference type="CDD" id="cd23572">
    <property type="entry name" value="TFP_LU_ECD_PINLYP_rpt2"/>
    <property type="match status" value="1"/>
</dbReference>
<dbReference type="InterPro" id="IPR045860">
    <property type="entry name" value="Snake_toxin-like_sf"/>
</dbReference>
<dbReference type="AlphaFoldDB" id="A0A8J0SAE6"/>
<evidence type="ECO:0000313" key="5">
    <source>
        <dbReference type="Xenbase" id="XB-GENE-29086511"/>
    </source>
</evidence>
<keyword evidence="4" id="KW-0593">Phospholipase A2 inhibitor</keyword>
<keyword evidence="2" id="KW-0964">Secreted</keyword>
<evidence type="ECO:0000313" key="4">
    <source>
        <dbReference type="RefSeq" id="XP_012809379.1"/>
    </source>
</evidence>
<evidence type="ECO:0000256" key="2">
    <source>
        <dbReference type="ARBA" id="ARBA00022525"/>
    </source>
</evidence>
<name>A0A8J0SAE6_XENTR</name>
<keyword evidence="3" id="KW-1185">Reference proteome</keyword>
<organism evidence="3 4">
    <name type="scientific">Xenopus tropicalis</name>
    <name type="common">Western clawed frog</name>
    <name type="synonym">Silurana tropicalis</name>
    <dbReference type="NCBI Taxonomy" id="8364"/>
    <lineage>
        <taxon>Eukaryota</taxon>
        <taxon>Metazoa</taxon>
        <taxon>Chordata</taxon>
        <taxon>Craniata</taxon>
        <taxon>Vertebrata</taxon>
        <taxon>Euteleostomi</taxon>
        <taxon>Amphibia</taxon>
        <taxon>Batrachia</taxon>
        <taxon>Anura</taxon>
        <taxon>Pipoidea</taxon>
        <taxon>Pipidae</taxon>
        <taxon>Xenopodinae</taxon>
        <taxon>Xenopus</taxon>
        <taxon>Silurana</taxon>
    </lineage>
</organism>
<sequence length="156" mass="17161">MYVFLRDCGDPRDCREPLVLLRTPFNRMVTVRSCCASDLCRVQVPQVIPDGSPNGRTCPGCLTIYSNRCETQIPVLCRDNEINCFTFSSRPQNNSNNEVFLAMSGCASGSACGMEILSDQRIQCVSGAGAWNLPLPPRLLLLLMALAHGLHTRHSS</sequence>
<dbReference type="GO" id="GO:0005576">
    <property type="term" value="C:extracellular region"/>
    <property type="evidence" value="ECO:0007669"/>
    <property type="project" value="UniProtKB-SubCell"/>
</dbReference>
<dbReference type="Gene3D" id="2.10.60.10">
    <property type="entry name" value="CD59"/>
    <property type="match status" value="1"/>
</dbReference>
<dbReference type="RefSeq" id="XP_012809379.1">
    <property type="nucleotide sequence ID" value="XM_012953925.3"/>
</dbReference>
<gene>
    <name evidence="4 5" type="primary">LOC101732854</name>
</gene>
<accession>A0A8J0SAE6</accession>
<protein>
    <submittedName>
        <fullName evidence="4">Phospholipase A2 inhibitor subunit gamma B-like</fullName>
    </submittedName>
</protein>
<dbReference type="Xenbase" id="XB-GENE-29086511">
    <property type="gene designation" value="LOC101732854"/>
</dbReference>
<dbReference type="AGR" id="Xenbase:XB-GENE-29086511"/>
<dbReference type="Proteomes" id="UP000008143">
    <property type="component" value="Chromosome 6"/>
</dbReference>
<comment type="subcellular location">
    <subcellularLocation>
        <location evidence="1">Secreted</location>
    </subcellularLocation>
</comment>
<dbReference type="OrthoDB" id="9907178at2759"/>
<evidence type="ECO:0000256" key="1">
    <source>
        <dbReference type="ARBA" id="ARBA00004613"/>
    </source>
</evidence>
<proteinExistence type="predicted"/>
<reference evidence="4" key="1">
    <citation type="submission" date="2025-08" db="UniProtKB">
        <authorList>
            <consortium name="RefSeq"/>
        </authorList>
    </citation>
    <scope>IDENTIFICATION</scope>
    <source>
        <strain evidence="4">Nigerian</strain>
        <tissue evidence="4">Liver and blood</tissue>
    </source>
</reference>
<dbReference type="GeneID" id="101732854"/>
<dbReference type="GO" id="GO:0019834">
    <property type="term" value="F:phospholipase A2 inhibitor activity"/>
    <property type="evidence" value="ECO:0007669"/>
    <property type="project" value="UniProtKB-KW"/>
</dbReference>
<evidence type="ECO:0000313" key="3">
    <source>
        <dbReference type="Proteomes" id="UP000008143"/>
    </source>
</evidence>